<evidence type="ECO:0008006" key="4">
    <source>
        <dbReference type="Google" id="ProtNLM"/>
    </source>
</evidence>
<organism evidence="2 3">
    <name type="scientific">Pedosphaera parvula (strain Ellin514)</name>
    <dbReference type="NCBI Taxonomy" id="320771"/>
    <lineage>
        <taxon>Bacteria</taxon>
        <taxon>Pseudomonadati</taxon>
        <taxon>Verrucomicrobiota</taxon>
        <taxon>Pedosphaerae</taxon>
        <taxon>Pedosphaerales</taxon>
        <taxon>Pedosphaeraceae</taxon>
        <taxon>Pedosphaera</taxon>
    </lineage>
</organism>
<dbReference type="OrthoDB" id="10020793at2"/>
<feature type="transmembrane region" description="Helical" evidence="1">
    <location>
        <begin position="12"/>
        <end position="37"/>
    </location>
</feature>
<comment type="caution">
    <text evidence="2">The sequence shown here is derived from an EMBL/GenBank/DDBJ whole genome shotgun (WGS) entry which is preliminary data.</text>
</comment>
<dbReference type="RefSeq" id="WP_007417188.1">
    <property type="nucleotide sequence ID" value="NZ_ABOX02000037.1"/>
</dbReference>
<dbReference type="NCBIfam" id="TIGR02532">
    <property type="entry name" value="IV_pilin_GFxxxE"/>
    <property type="match status" value="1"/>
</dbReference>
<keyword evidence="1" id="KW-0472">Membrane</keyword>
<dbReference type="PANTHER" id="PTHR30093">
    <property type="entry name" value="GENERAL SECRETION PATHWAY PROTEIN G"/>
    <property type="match status" value="1"/>
</dbReference>
<evidence type="ECO:0000313" key="3">
    <source>
        <dbReference type="Proteomes" id="UP000003688"/>
    </source>
</evidence>
<dbReference type="STRING" id="320771.Cflav_PD1968"/>
<dbReference type="SUPFAM" id="SSF54523">
    <property type="entry name" value="Pili subunits"/>
    <property type="match status" value="1"/>
</dbReference>
<accession>B9XMZ9</accession>
<dbReference type="AlphaFoldDB" id="B9XMZ9"/>
<evidence type="ECO:0000313" key="2">
    <source>
        <dbReference type="EMBL" id="EEF58795.1"/>
    </source>
</evidence>
<dbReference type="Gene3D" id="3.30.700.10">
    <property type="entry name" value="Glycoprotein, Type 4 Pilin"/>
    <property type="match status" value="1"/>
</dbReference>
<keyword evidence="3" id="KW-1185">Reference proteome</keyword>
<protein>
    <recommendedName>
        <fullName evidence="4">Type II secretory pathway pseudopilin PulG-like protein</fullName>
    </recommendedName>
</protein>
<name>B9XMZ9_PEDPL</name>
<reference evidence="2 3" key="1">
    <citation type="journal article" date="2011" name="J. Bacteriol.">
        <title>Genome sequence of 'Pedosphaera parvula' Ellin514, an aerobic Verrucomicrobial isolate from pasture soil.</title>
        <authorList>
            <person name="Kant R."/>
            <person name="van Passel M.W."/>
            <person name="Sangwan P."/>
            <person name="Palva A."/>
            <person name="Lucas S."/>
            <person name="Copeland A."/>
            <person name="Lapidus A."/>
            <person name="Glavina Del Rio T."/>
            <person name="Dalin E."/>
            <person name="Tice H."/>
            <person name="Bruce D."/>
            <person name="Goodwin L."/>
            <person name="Pitluck S."/>
            <person name="Chertkov O."/>
            <person name="Larimer F.W."/>
            <person name="Land M.L."/>
            <person name="Hauser L."/>
            <person name="Brettin T.S."/>
            <person name="Detter J.C."/>
            <person name="Han S."/>
            <person name="de Vos W.M."/>
            <person name="Janssen P.H."/>
            <person name="Smidt H."/>
        </authorList>
    </citation>
    <scope>NUCLEOTIDE SEQUENCE [LARGE SCALE GENOMIC DNA]</scope>
    <source>
        <strain evidence="2 3">Ellin514</strain>
    </source>
</reference>
<proteinExistence type="predicted"/>
<keyword evidence="1" id="KW-0812">Transmembrane</keyword>
<evidence type="ECO:0000256" key="1">
    <source>
        <dbReference type="SAM" id="Phobius"/>
    </source>
</evidence>
<gene>
    <name evidence="2" type="ORF">Cflav_PD1968</name>
</gene>
<keyword evidence="1" id="KW-1133">Transmembrane helix</keyword>
<dbReference type="Pfam" id="PF07963">
    <property type="entry name" value="N_methyl"/>
    <property type="match status" value="1"/>
</dbReference>
<dbReference type="InterPro" id="IPR045584">
    <property type="entry name" value="Pilin-like"/>
</dbReference>
<dbReference type="Proteomes" id="UP000003688">
    <property type="component" value="Unassembled WGS sequence"/>
</dbReference>
<dbReference type="InterPro" id="IPR012902">
    <property type="entry name" value="N_methyl_site"/>
</dbReference>
<dbReference type="EMBL" id="ABOX02000037">
    <property type="protein sequence ID" value="EEF58795.1"/>
    <property type="molecule type" value="Genomic_DNA"/>
</dbReference>
<sequence length="245" mass="26791" precursor="true">MPSRSIRKQSRLETVAFTLIELLVVIAIIAILASLFLPALATAKEKGKRAACQSNLHQALLALHMYGNDFQDKVPSGREPKNANAWHAVRMSLLGWTNLVEYSGNIQIMDCPNIVFNTNVLNRYNANYGYLIGYQYLGDAVPPGAADYPWHSPVKTTESGTNIIIADANHWSPADGFHVIAHRKNGALVINGSAFVYTAVGQNAKDLGAVGGNIGYLDGSVAWKKIDQMRTNQAASYAGYYYGNW</sequence>
<dbReference type="PANTHER" id="PTHR30093:SF2">
    <property type="entry name" value="TYPE II SECRETION SYSTEM PROTEIN H"/>
    <property type="match status" value="1"/>
</dbReference>